<keyword evidence="2" id="KW-0687">Ribonucleoprotein</keyword>
<dbReference type="Pfam" id="PF05731">
    <property type="entry name" value="TROVE"/>
    <property type="match status" value="2"/>
</dbReference>
<dbReference type="InterPro" id="IPR037214">
    <property type="entry name" value="TROVE_dom_sf"/>
</dbReference>
<dbReference type="PROSITE" id="PS50988">
    <property type="entry name" value="TROVE"/>
    <property type="match status" value="1"/>
</dbReference>
<dbReference type="GO" id="GO:0003720">
    <property type="term" value="F:telomerase activity"/>
    <property type="evidence" value="ECO:0007669"/>
    <property type="project" value="TreeGrafter"/>
</dbReference>
<gene>
    <name evidence="2" type="ORF">BGE01nite_08560</name>
</gene>
<reference evidence="2 3" key="1">
    <citation type="submission" date="2019-07" db="EMBL/GenBank/DDBJ databases">
        <title>Whole genome shotgun sequence of Brevifollis gellanilyticus NBRC 108608.</title>
        <authorList>
            <person name="Hosoyama A."/>
            <person name="Uohara A."/>
            <person name="Ohji S."/>
            <person name="Ichikawa N."/>
        </authorList>
    </citation>
    <scope>NUCLEOTIDE SEQUENCE [LARGE SCALE GENOMIC DNA]</scope>
    <source>
        <strain evidence="2 3">NBRC 108608</strain>
    </source>
</reference>
<dbReference type="OrthoDB" id="208855at2"/>
<organism evidence="2 3">
    <name type="scientific">Brevifollis gellanilyticus</name>
    <dbReference type="NCBI Taxonomy" id="748831"/>
    <lineage>
        <taxon>Bacteria</taxon>
        <taxon>Pseudomonadati</taxon>
        <taxon>Verrucomicrobiota</taxon>
        <taxon>Verrucomicrobiia</taxon>
        <taxon>Verrucomicrobiales</taxon>
        <taxon>Verrucomicrobiaceae</taxon>
    </lineage>
</organism>
<sequence>MKFNFLKKRPRADAHNLAGGEAFTETPKLELASLMLTALLKDEFYRSGDATAAHLRALISKQQDKRFVAKAALYARKETGLRSVSHLTAAELAKQVKGETWTAGFYDRVVHRPDDAIEILACYRGLHGKVIPNSLKKGLGRALSRFDEYQLAKYRKDNAELSLVDVVNLVHPPATEALGKLVKGTLAPAQTWETRLTQAGAAAQNEEDLATLKRDAWADLIRTRKLGYFALLRNLRNILESAPDAVTDALAMLRDEKLIRRSLVLPFRFQTALDAVQASQLPRAADALAALSDAVDISLANVPAFPGRTLIALDGSGSMVGRPLQIGSLFAATLLKANDADLMLFSDDAKYVTLNKRDSTLSLAKWLQNQAQAAGTNFHTIFHAAIRAYDRIIILSDMQGWVGNHAPVETFRRWKTRFHCQPKVFSFDLQGYGSLQFPESQVCCLAGFSDKTLDTLKLLDSAPTRPHPHDRGRGALTARHSWSGGVLERRVSNPSLHFSITPIPFLHLNLTNDMKYHPT</sequence>
<keyword evidence="3" id="KW-1185">Reference proteome</keyword>
<dbReference type="RefSeq" id="WP_146849026.1">
    <property type="nucleotide sequence ID" value="NZ_BKAG01000004.1"/>
</dbReference>
<dbReference type="InterPro" id="IPR052652">
    <property type="entry name" value="Telomerase_Complex_Comp"/>
</dbReference>
<evidence type="ECO:0000313" key="2">
    <source>
        <dbReference type="EMBL" id="GEP41565.1"/>
    </source>
</evidence>
<dbReference type="SUPFAM" id="SSF140864">
    <property type="entry name" value="TROVE domain-like"/>
    <property type="match status" value="1"/>
</dbReference>
<evidence type="ECO:0000313" key="3">
    <source>
        <dbReference type="Proteomes" id="UP000321577"/>
    </source>
</evidence>
<evidence type="ECO:0000259" key="1">
    <source>
        <dbReference type="PROSITE" id="PS50988"/>
    </source>
</evidence>
<dbReference type="GO" id="GO:0070034">
    <property type="term" value="F:telomerase RNA binding"/>
    <property type="evidence" value="ECO:0007669"/>
    <property type="project" value="TreeGrafter"/>
</dbReference>
<dbReference type="EMBL" id="BKAG01000004">
    <property type="protein sequence ID" value="GEP41565.1"/>
    <property type="molecule type" value="Genomic_DNA"/>
</dbReference>
<dbReference type="SUPFAM" id="SSF53300">
    <property type="entry name" value="vWA-like"/>
    <property type="match status" value="1"/>
</dbReference>
<name>A0A512M4A2_9BACT</name>
<dbReference type="PANTHER" id="PTHR44791:SF1">
    <property type="entry name" value="TELOMERASE PROTEIN COMPONENT 1"/>
    <property type="match status" value="1"/>
</dbReference>
<dbReference type="Proteomes" id="UP000321577">
    <property type="component" value="Unassembled WGS sequence"/>
</dbReference>
<dbReference type="GO" id="GO:0000722">
    <property type="term" value="P:telomere maintenance via recombination"/>
    <property type="evidence" value="ECO:0007669"/>
    <property type="project" value="TreeGrafter"/>
</dbReference>
<feature type="domain" description="TROVE" evidence="1">
    <location>
        <begin position="14"/>
        <end position="307"/>
    </location>
</feature>
<dbReference type="Gene3D" id="3.40.50.410">
    <property type="entry name" value="von Willebrand factor, type A domain"/>
    <property type="match status" value="1"/>
</dbReference>
<dbReference type="AlphaFoldDB" id="A0A512M4A2"/>
<proteinExistence type="predicted"/>
<protein>
    <submittedName>
        <fullName evidence="2">Ribonucleoprotein</fullName>
    </submittedName>
</protein>
<dbReference type="InterPro" id="IPR036465">
    <property type="entry name" value="vWFA_dom_sf"/>
</dbReference>
<dbReference type="GO" id="GO:1990904">
    <property type="term" value="C:ribonucleoprotein complex"/>
    <property type="evidence" value="ECO:0007669"/>
    <property type="project" value="UniProtKB-KW"/>
</dbReference>
<dbReference type="PANTHER" id="PTHR44791">
    <property type="entry name" value="TELOMERASE PROTEIN COMPONENT 1 TEP1"/>
    <property type="match status" value="1"/>
</dbReference>
<comment type="caution">
    <text evidence="2">The sequence shown here is derived from an EMBL/GenBank/DDBJ whole genome shotgun (WGS) entry which is preliminary data.</text>
</comment>
<accession>A0A512M4A2</accession>
<dbReference type="InterPro" id="IPR008858">
    <property type="entry name" value="TROVE_dom"/>
</dbReference>